<keyword evidence="12" id="KW-1185">Reference proteome</keyword>
<sequence>MVGLGNSRRGGRSPPILIGALIASLVVLGFNYWISNSRNIELQTRVYELDAKVRRAAAERSAVELKKNEFHGQLEKQKEQINRIESLHEEQLESAHKSWKDDKALLQLNISLSTASLQKMKDEYNKMLKDNGKLQKELQECQRNQSSLHKKLTYDMTQCNAQITELKEQYEERLLALSEGMQQKADTADSKTKTTMAKLLVPTTEKGKVEVNENKDPVKNELVLATSNQGPSQSANDQKKETATQKAKNTELETNEIPKDTGEAQPLVMHEKAQNEQDQSKLKGSETPAVKDVVLREAEEEKKGGELKDVVLQEAEEEKNGDELESEVPTKSVIKNEAQDPEKGVDVNVTEEEEEEELIHNGMEVFDDSPNRDKHDEGNKNNEGNLRLELEKYSEGADYNGDDDNVGEFEADKQAELAENTVDTDQKNMVDLDQGQYEDEEMETEGYQMH</sequence>
<keyword evidence="7 10" id="KW-0472">Membrane</keyword>
<dbReference type="Proteomes" id="UP001230051">
    <property type="component" value="Unassembled WGS sequence"/>
</dbReference>
<comment type="caution">
    <text evidence="11">The sequence shown here is derived from an EMBL/GenBank/DDBJ whole genome shotgun (WGS) entry which is preliminary data.</text>
</comment>
<feature type="compositionally biased region" description="Basic and acidic residues" evidence="9">
    <location>
        <begin position="237"/>
        <end position="262"/>
    </location>
</feature>
<evidence type="ECO:0000256" key="9">
    <source>
        <dbReference type="SAM" id="MobiDB-lite"/>
    </source>
</evidence>
<evidence type="ECO:0000256" key="5">
    <source>
        <dbReference type="ARBA" id="ARBA00022989"/>
    </source>
</evidence>
<feature type="coiled-coil region" evidence="8">
    <location>
        <begin position="67"/>
        <end position="144"/>
    </location>
</feature>
<dbReference type="GO" id="GO:0016020">
    <property type="term" value="C:membrane"/>
    <property type="evidence" value="ECO:0007669"/>
    <property type="project" value="UniProtKB-SubCell"/>
</dbReference>
<feature type="compositionally biased region" description="Polar residues" evidence="9">
    <location>
        <begin position="227"/>
        <end position="236"/>
    </location>
</feature>
<evidence type="ECO:0000256" key="2">
    <source>
        <dbReference type="ARBA" id="ARBA00007474"/>
    </source>
</evidence>
<evidence type="ECO:0000313" key="11">
    <source>
        <dbReference type="EMBL" id="KAK1174675.1"/>
    </source>
</evidence>
<organism evidence="11 12">
    <name type="scientific">Acipenser oxyrinchus oxyrinchus</name>
    <dbReference type="NCBI Taxonomy" id="40147"/>
    <lineage>
        <taxon>Eukaryota</taxon>
        <taxon>Metazoa</taxon>
        <taxon>Chordata</taxon>
        <taxon>Craniata</taxon>
        <taxon>Vertebrata</taxon>
        <taxon>Euteleostomi</taxon>
        <taxon>Actinopterygii</taxon>
        <taxon>Chondrostei</taxon>
        <taxon>Acipenseriformes</taxon>
        <taxon>Acipenseridae</taxon>
        <taxon>Acipenser</taxon>
    </lineage>
</organism>
<comment type="similarity">
    <text evidence="2">Belongs to the GOLM family.</text>
</comment>
<dbReference type="AlphaFoldDB" id="A0AAD8GHH2"/>
<dbReference type="InterPro" id="IPR026139">
    <property type="entry name" value="GOLM1/CASC4"/>
</dbReference>
<evidence type="ECO:0000313" key="12">
    <source>
        <dbReference type="Proteomes" id="UP001230051"/>
    </source>
</evidence>
<keyword evidence="3 10" id="KW-0812">Transmembrane</keyword>
<reference evidence="11" key="1">
    <citation type="submission" date="2022-02" db="EMBL/GenBank/DDBJ databases">
        <title>Atlantic sturgeon de novo genome assembly.</title>
        <authorList>
            <person name="Stock M."/>
            <person name="Klopp C."/>
            <person name="Guiguen Y."/>
            <person name="Cabau C."/>
            <person name="Parinello H."/>
            <person name="Santidrian Yebra-Pimentel E."/>
            <person name="Kuhl H."/>
            <person name="Dirks R.P."/>
            <person name="Guessner J."/>
            <person name="Wuertz S."/>
            <person name="Du K."/>
            <person name="Schartl M."/>
        </authorList>
    </citation>
    <scope>NUCLEOTIDE SEQUENCE</scope>
    <source>
        <strain evidence="11">STURGEONOMICS-FGT-2020</strain>
        <tissue evidence="11">Whole blood</tissue>
    </source>
</reference>
<evidence type="ECO:0000256" key="1">
    <source>
        <dbReference type="ARBA" id="ARBA00004606"/>
    </source>
</evidence>
<dbReference type="PANTHER" id="PTHR15896">
    <property type="entry name" value="GOLGI PHOSPHOPROTEIN 2/GP73-RELATED"/>
    <property type="match status" value="1"/>
</dbReference>
<gene>
    <name evidence="11" type="primary">Golm1</name>
    <name evidence="11" type="ORF">AOXY_G2217</name>
</gene>
<comment type="subcellular location">
    <subcellularLocation>
        <location evidence="1">Membrane</location>
        <topology evidence="1">Single-pass type II membrane protein</topology>
    </subcellularLocation>
</comment>
<feature type="compositionally biased region" description="Acidic residues" evidence="9">
    <location>
        <begin position="314"/>
        <end position="326"/>
    </location>
</feature>
<proteinExistence type="inferred from homology"/>
<evidence type="ECO:0000256" key="6">
    <source>
        <dbReference type="ARBA" id="ARBA00023054"/>
    </source>
</evidence>
<evidence type="ECO:0000256" key="7">
    <source>
        <dbReference type="ARBA" id="ARBA00023136"/>
    </source>
</evidence>
<evidence type="ECO:0000256" key="10">
    <source>
        <dbReference type="SAM" id="Phobius"/>
    </source>
</evidence>
<dbReference type="PRINTS" id="PR02084">
    <property type="entry name" value="GOLM1CASC4"/>
</dbReference>
<dbReference type="PANTHER" id="PTHR15896:SF8">
    <property type="entry name" value="GOLGI MEMBRANE PROTEIN 1"/>
    <property type="match status" value="1"/>
</dbReference>
<feature type="compositionally biased region" description="Basic and acidic residues" evidence="9">
    <location>
        <begin position="293"/>
        <end position="311"/>
    </location>
</feature>
<evidence type="ECO:0000256" key="3">
    <source>
        <dbReference type="ARBA" id="ARBA00022692"/>
    </source>
</evidence>
<keyword evidence="4" id="KW-0735">Signal-anchor</keyword>
<name>A0AAD8GHH2_ACIOX</name>
<feature type="compositionally biased region" description="Acidic residues" evidence="9">
    <location>
        <begin position="400"/>
        <end position="409"/>
    </location>
</feature>
<feature type="compositionally biased region" description="Basic and acidic residues" evidence="9">
    <location>
        <begin position="269"/>
        <end position="284"/>
    </location>
</feature>
<feature type="region of interest" description="Disordered" evidence="9">
    <location>
        <begin position="227"/>
        <end position="450"/>
    </location>
</feature>
<dbReference type="EMBL" id="JAGXEW010000002">
    <property type="protein sequence ID" value="KAK1174675.1"/>
    <property type="molecule type" value="Genomic_DNA"/>
</dbReference>
<evidence type="ECO:0000256" key="8">
    <source>
        <dbReference type="SAM" id="Coils"/>
    </source>
</evidence>
<evidence type="ECO:0000256" key="4">
    <source>
        <dbReference type="ARBA" id="ARBA00022968"/>
    </source>
</evidence>
<feature type="transmembrane region" description="Helical" evidence="10">
    <location>
        <begin position="16"/>
        <end position="34"/>
    </location>
</feature>
<keyword evidence="6 8" id="KW-0175">Coiled coil</keyword>
<dbReference type="GO" id="GO:0005794">
    <property type="term" value="C:Golgi apparatus"/>
    <property type="evidence" value="ECO:0007669"/>
    <property type="project" value="TreeGrafter"/>
</dbReference>
<keyword evidence="5 10" id="KW-1133">Transmembrane helix</keyword>
<accession>A0AAD8GHH2</accession>
<protein>
    <submittedName>
        <fullName evidence="11">Golgi membrane protein 1-like isoform X1</fullName>
    </submittedName>
</protein>
<feature type="compositionally biased region" description="Basic and acidic residues" evidence="9">
    <location>
        <begin position="369"/>
        <end position="395"/>
    </location>
</feature>